<evidence type="ECO:0000256" key="2">
    <source>
        <dbReference type="ARBA" id="ARBA00022729"/>
    </source>
</evidence>
<evidence type="ECO:0000313" key="5">
    <source>
        <dbReference type="EMBL" id="SHJ83673.1"/>
    </source>
</evidence>
<organism evidence="5 6">
    <name type="scientific">Caminicella sporogenes DSM 14501</name>
    <dbReference type="NCBI Taxonomy" id="1121266"/>
    <lineage>
        <taxon>Bacteria</taxon>
        <taxon>Bacillati</taxon>
        <taxon>Bacillota</taxon>
        <taxon>Clostridia</taxon>
        <taxon>Peptostreptococcales</taxon>
        <taxon>Caminicellaceae</taxon>
        <taxon>Caminicella</taxon>
    </lineage>
</organism>
<dbReference type="Proteomes" id="UP000184082">
    <property type="component" value="Unassembled WGS sequence"/>
</dbReference>
<name>A0A1M6MK77_9FIRM</name>
<evidence type="ECO:0000259" key="4">
    <source>
        <dbReference type="Pfam" id="PF13407"/>
    </source>
</evidence>
<dbReference type="Pfam" id="PF13407">
    <property type="entry name" value="Peripla_BP_4"/>
    <property type="match status" value="1"/>
</dbReference>
<evidence type="ECO:0000256" key="1">
    <source>
        <dbReference type="ARBA" id="ARBA00004196"/>
    </source>
</evidence>
<dbReference type="InterPro" id="IPR028082">
    <property type="entry name" value="Peripla_BP_I"/>
</dbReference>
<dbReference type="EMBL" id="FRAJ01000004">
    <property type="protein sequence ID" value="SHJ83673.1"/>
    <property type="molecule type" value="Genomic_DNA"/>
</dbReference>
<dbReference type="STRING" id="1121266.SAMN02745883_00579"/>
<evidence type="ECO:0000256" key="3">
    <source>
        <dbReference type="SAM" id="Phobius"/>
    </source>
</evidence>
<dbReference type="GO" id="GO:0030246">
    <property type="term" value="F:carbohydrate binding"/>
    <property type="evidence" value="ECO:0007669"/>
    <property type="project" value="TreeGrafter"/>
</dbReference>
<sequence>MGKIKEDYRRTIVFLLFFIVVVLIALNVKSFVENVKNSNDDKKDIADSNIKIGFSLGTLKEERWVKDRDILMAKVKELGADILVQNANNNDNDQIKQVKYLLNQGIDVLIIVPNDLIKASYAVELAKKKGVKVISYDRLVLNSDIDMYISFDNVKVGKLMAEYALKKVPKGNYVIINGPESDNNTNMIKEGYDKILSPKIKKGYIKVICEERVPNWLKECAFKITDELLQRGKKIDAIIACNDELADGIIEALSEHRLAGKITVVGQDADLAACQRVVEGTQLMTVYKPIEKLAEATAKIAISLAKGYELKIQNNIYNGKYYIPYYVVDPIAVDKDNIDETVIKDGFHMKDDIYKNLSLEKN</sequence>
<keyword evidence="2" id="KW-0732">Signal</keyword>
<keyword evidence="6" id="KW-1185">Reference proteome</keyword>
<feature type="domain" description="Periplasmic binding protein" evidence="4">
    <location>
        <begin position="52"/>
        <end position="307"/>
    </location>
</feature>
<dbReference type="GO" id="GO:0030288">
    <property type="term" value="C:outer membrane-bounded periplasmic space"/>
    <property type="evidence" value="ECO:0007669"/>
    <property type="project" value="TreeGrafter"/>
</dbReference>
<gene>
    <name evidence="5" type="ORF">SAMN02745883_00579</name>
</gene>
<comment type="subcellular location">
    <subcellularLocation>
        <location evidence="1">Cell envelope</location>
    </subcellularLocation>
</comment>
<reference evidence="5 6" key="1">
    <citation type="submission" date="2016-11" db="EMBL/GenBank/DDBJ databases">
        <authorList>
            <person name="Jaros S."/>
            <person name="Januszkiewicz K."/>
            <person name="Wedrychowicz H."/>
        </authorList>
    </citation>
    <scope>NUCLEOTIDE SEQUENCE [LARGE SCALE GENOMIC DNA]</scope>
    <source>
        <strain evidence="5 6">DSM 14501</strain>
    </source>
</reference>
<dbReference type="PANTHER" id="PTHR30036:SF1">
    <property type="entry name" value="D-XYLOSE-BINDING PERIPLASMIC PROTEIN"/>
    <property type="match status" value="1"/>
</dbReference>
<dbReference type="PANTHER" id="PTHR30036">
    <property type="entry name" value="D-XYLOSE-BINDING PERIPLASMIC PROTEIN"/>
    <property type="match status" value="1"/>
</dbReference>
<keyword evidence="3" id="KW-0472">Membrane</keyword>
<dbReference type="InterPro" id="IPR050555">
    <property type="entry name" value="Bact_Solute-Bind_Prot2"/>
</dbReference>
<evidence type="ECO:0000313" key="6">
    <source>
        <dbReference type="Proteomes" id="UP000184082"/>
    </source>
</evidence>
<dbReference type="AlphaFoldDB" id="A0A1M6MK77"/>
<dbReference type="RefSeq" id="WP_094756695.1">
    <property type="nucleotide sequence ID" value="NZ_FRAJ01000004.1"/>
</dbReference>
<keyword evidence="3" id="KW-1133">Transmembrane helix</keyword>
<dbReference type="SUPFAM" id="SSF53822">
    <property type="entry name" value="Periplasmic binding protein-like I"/>
    <property type="match status" value="1"/>
</dbReference>
<dbReference type="Gene3D" id="3.40.50.2300">
    <property type="match status" value="2"/>
</dbReference>
<feature type="transmembrane region" description="Helical" evidence="3">
    <location>
        <begin position="12"/>
        <end position="32"/>
    </location>
</feature>
<dbReference type="InterPro" id="IPR025997">
    <property type="entry name" value="SBP_2_dom"/>
</dbReference>
<keyword evidence="3" id="KW-0812">Transmembrane</keyword>
<protein>
    <submittedName>
        <fullName evidence="5">Xylose-binding protein</fullName>
    </submittedName>
</protein>
<accession>A0A1M6MK77</accession>
<proteinExistence type="predicted"/>